<name>A0A382H1S6_9ZZZZ</name>
<dbReference type="EMBL" id="UINC01058459">
    <property type="protein sequence ID" value="SVB80743.1"/>
    <property type="molecule type" value="Genomic_DNA"/>
</dbReference>
<dbReference type="AlphaFoldDB" id="A0A382H1S6"/>
<reference evidence="1" key="1">
    <citation type="submission" date="2018-05" db="EMBL/GenBank/DDBJ databases">
        <authorList>
            <person name="Lanie J.A."/>
            <person name="Ng W.-L."/>
            <person name="Kazmierczak K.M."/>
            <person name="Andrzejewski T.M."/>
            <person name="Davidsen T.M."/>
            <person name="Wayne K.J."/>
            <person name="Tettelin H."/>
            <person name="Glass J.I."/>
            <person name="Rusch D."/>
            <person name="Podicherti R."/>
            <person name="Tsui H.-C.T."/>
            <person name="Winkler M.E."/>
        </authorList>
    </citation>
    <scope>NUCLEOTIDE SEQUENCE</scope>
</reference>
<dbReference type="Gene3D" id="2.40.160.130">
    <property type="entry name" value="Capsule assembly protein Wzi"/>
    <property type="match status" value="1"/>
</dbReference>
<feature type="non-terminal residue" evidence="1">
    <location>
        <position position="203"/>
    </location>
</feature>
<gene>
    <name evidence="1" type="ORF">METZ01_LOCUS233597</name>
</gene>
<accession>A0A382H1S6</accession>
<protein>
    <recommendedName>
        <fullName evidence="2">Outer membrane protein beta-barrel domain-containing protein</fullName>
    </recommendedName>
</protein>
<sequence>MTSSKNFKYKILLFFLISTTYSNSNLKIYPIFFSTYNSSGGEWHYEDKPISINGFGLGARTVLDNWSIEAQYIQIGLFGNINDDIMNFSSNQSFPYIDGSKDADGYWNEYATTKISYNKKSYRFDVGKFDRHWGPGLRAIQISNKPPSYPQFGFEWQINDNLQLTYFHGFLKSNIPDTSFSIYYQNQFSKRSLNISRSIAAHR</sequence>
<organism evidence="1">
    <name type="scientific">marine metagenome</name>
    <dbReference type="NCBI Taxonomy" id="408172"/>
    <lineage>
        <taxon>unclassified sequences</taxon>
        <taxon>metagenomes</taxon>
        <taxon>ecological metagenomes</taxon>
    </lineage>
</organism>
<evidence type="ECO:0000313" key="1">
    <source>
        <dbReference type="EMBL" id="SVB80743.1"/>
    </source>
</evidence>
<dbReference type="InterPro" id="IPR038636">
    <property type="entry name" value="Wzi_sf"/>
</dbReference>
<evidence type="ECO:0008006" key="2">
    <source>
        <dbReference type="Google" id="ProtNLM"/>
    </source>
</evidence>
<proteinExistence type="predicted"/>